<comment type="caution">
    <text evidence="1">The sequence shown here is derived from an EMBL/GenBank/DDBJ whole genome shotgun (WGS) entry which is preliminary data.</text>
</comment>
<evidence type="ECO:0000313" key="2">
    <source>
        <dbReference type="Proteomes" id="UP001055072"/>
    </source>
</evidence>
<name>A0ACB8U400_9APHY</name>
<dbReference type="EMBL" id="MU274912">
    <property type="protein sequence ID" value="KAI0088995.1"/>
    <property type="molecule type" value="Genomic_DNA"/>
</dbReference>
<evidence type="ECO:0000313" key="1">
    <source>
        <dbReference type="EMBL" id="KAI0088995.1"/>
    </source>
</evidence>
<protein>
    <submittedName>
        <fullName evidence="1">Uncharacterized protein</fullName>
    </submittedName>
</protein>
<keyword evidence="2" id="KW-1185">Reference proteome</keyword>
<reference evidence="1" key="1">
    <citation type="journal article" date="2021" name="Environ. Microbiol.">
        <title>Gene family expansions and transcriptome signatures uncover fungal adaptations to wood decay.</title>
        <authorList>
            <person name="Hage H."/>
            <person name="Miyauchi S."/>
            <person name="Viragh M."/>
            <person name="Drula E."/>
            <person name="Min B."/>
            <person name="Chaduli D."/>
            <person name="Navarro D."/>
            <person name="Favel A."/>
            <person name="Norest M."/>
            <person name="Lesage-Meessen L."/>
            <person name="Balint B."/>
            <person name="Merenyi Z."/>
            <person name="de Eugenio L."/>
            <person name="Morin E."/>
            <person name="Martinez A.T."/>
            <person name="Baldrian P."/>
            <person name="Stursova M."/>
            <person name="Martinez M.J."/>
            <person name="Novotny C."/>
            <person name="Magnuson J.K."/>
            <person name="Spatafora J.W."/>
            <person name="Maurice S."/>
            <person name="Pangilinan J."/>
            <person name="Andreopoulos W."/>
            <person name="LaButti K."/>
            <person name="Hundley H."/>
            <person name="Na H."/>
            <person name="Kuo A."/>
            <person name="Barry K."/>
            <person name="Lipzen A."/>
            <person name="Henrissat B."/>
            <person name="Riley R."/>
            <person name="Ahrendt S."/>
            <person name="Nagy L.G."/>
            <person name="Grigoriev I.V."/>
            <person name="Martin F."/>
            <person name="Rosso M.N."/>
        </authorList>
    </citation>
    <scope>NUCLEOTIDE SEQUENCE</scope>
    <source>
        <strain evidence="1">CBS 384.51</strain>
    </source>
</reference>
<proteinExistence type="predicted"/>
<accession>A0ACB8U400</accession>
<dbReference type="Proteomes" id="UP001055072">
    <property type="component" value="Unassembled WGS sequence"/>
</dbReference>
<organism evidence="1 2">
    <name type="scientific">Irpex rosettiformis</name>
    <dbReference type="NCBI Taxonomy" id="378272"/>
    <lineage>
        <taxon>Eukaryota</taxon>
        <taxon>Fungi</taxon>
        <taxon>Dikarya</taxon>
        <taxon>Basidiomycota</taxon>
        <taxon>Agaricomycotina</taxon>
        <taxon>Agaricomycetes</taxon>
        <taxon>Polyporales</taxon>
        <taxon>Irpicaceae</taxon>
        <taxon>Irpex</taxon>
    </lineage>
</organism>
<sequence length="420" mass="46144">MSLAPLLGGSPVTMSYQYPPYAVNYSNHSTPPSNSFWDVEQQHQDVMEASTSISPQVFQQQLSPMDSPISLDHQQHQQPQQHASPSYEPPSTIQIQERVQPSQFRFENIDESHFLQQQEDSTETCPQSTGKAVSRVSEEMRKSTSPSSAGAGPSRVPHGKMRAQSHPYRRRSAASPTVDASSRSAGMRAASSSTRAEKRDSEALGERSSQLRRDVPPTVGSSMALSCPASATHMWRISPHSNAESGDKSVPQRVTSSDPSARDASNISYEDQATSPMAEGPSVLSAGMGPPGFPFISRPSPLKRMLIRTDVHFDIATNEMTAVLELPGLKKHDLTIQMRMCPYSRVQQIIITGRSRPALPQGIYTIQERKFGDFFRTVVVPVDTKPEDIVAKMEDGILTLKVPCGTPAQEHEEPHDIAIQ</sequence>
<gene>
    <name evidence="1" type="ORF">BDY19DRAFT_947182</name>
</gene>